<name>A0AAD1H0J3_MYCXE</name>
<evidence type="ECO:0000313" key="2">
    <source>
        <dbReference type="Proteomes" id="UP000464624"/>
    </source>
</evidence>
<reference evidence="1 2" key="1">
    <citation type="submission" date="2019-12" db="EMBL/GenBank/DDBJ databases">
        <title>Complete genome sequence of Mycolicibacterium xenopi str. JCM15661T.</title>
        <authorList>
            <person name="Yoshida M."/>
            <person name="Fukano H."/>
            <person name="Asakura T."/>
            <person name="Hoshino Y."/>
        </authorList>
    </citation>
    <scope>NUCLEOTIDE SEQUENCE [LARGE SCALE GENOMIC DNA]</scope>
    <source>
        <strain evidence="1 2">JCM 15661T</strain>
    </source>
</reference>
<protein>
    <submittedName>
        <fullName evidence="1">Uncharacterized protein</fullName>
    </submittedName>
</protein>
<evidence type="ECO:0000313" key="1">
    <source>
        <dbReference type="EMBL" id="BBU22858.1"/>
    </source>
</evidence>
<sequence>MVVDEPDRKSKLGAEVPSRRCDTGIFSQSRAGSQRRPDVVGGRKCPGISGSTTDIADDMRRYEFMQTHNYVTYEEFGRRFFEVAVTEARVAAAFSQIAGEEFQTGPIRQGPGGLARVSANVKIQQPQVTRNLGQMITFDIRIPLAIEMIVDLRLDKQRFMVDGEIALRASAHAAEPLLLVIDVGKPRPSDIMVHVAATSIRGELLRIVAGVDGEIRRYIAQHVANEIDSPQSQAAQVIDVAKELAAAWDSA</sequence>
<dbReference type="Proteomes" id="UP000464624">
    <property type="component" value="Chromosome"/>
</dbReference>
<organism evidence="1 2">
    <name type="scientific">Mycobacterium xenopi</name>
    <dbReference type="NCBI Taxonomy" id="1789"/>
    <lineage>
        <taxon>Bacteria</taxon>
        <taxon>Bacillati</taxon>
        <taxon>Actinomycetota</taxon>
        <taxon>Actinomycetes</taxon>
        <taxon>Mycobacteriales</taxon>
        <taxon>Mycobacteriaceae</taxon>
        <taxon>Mycobacterium</taxon>
    </lineage>
</organism>
<dbReference type="EMBL" id="AP022314">
    <property type="protein sequence ID" value="BBU22858.1"/>
    <property type="molecule type" value="Genomic_DNA"/>
</dbReference>
<gene>
    <name evidence="1" type="ORF">MYXE_26480</name>
</gene>
<dbReference type="KEGG" id="mxe:MYXE_26480"/>
<proteinExistence type="predicted"/>
<dbReference type="AlphaFoldDB" id="A0AAD1H0J3"/>
<accession>A0AAD1H0J3</accession>